<dbReference type="GO" id="GO:0042956">
    <property type="term" value="P:maltodextrin transmembrane transport"/>
    <property type="evidence" value="ECO:0007669"/>
    <property type="project" value="TreeGrafter"/>
</dbReference>
<evidence type="ECO:0000313" key="11">
    <source>
        <dbReference type="EMBL" id="RHA68664.1"/>
    </source>
</evidence>
<dbReference type="Gene3D" id="1.10.3720.10">
    <property type="entry name" value="MetI-like"/>
    <property type="match status" value="1"/>
</dbReference>
<dbReference type="InterPro" id="IPR050901">
    <property type="entry name" value="BP-dep_ABC_trans_perm"/>
</dbReference>
<dbReference type="SUPFAM" id="SSF161098">
    <property type="entry name" value="MetI-like"/>
    <property type="match status" value="1"/>
</dbReference>
<keyword evidence="8 9" id="KW-0472">Membrane</keyword>
<protein>
    <submittedName>
        <fullName evidence="11">ABC transporter permease subunit</fullName>
    </submittedName>
</protein>
<feature type="transmembrane region" description="Helical" evidence="9">
    <location>
        <begin position="36"/>
        <end position="54"/>
    </location>
</feature>
<dbReference type="Pfam" id="PF00528">
    <property type="entry name" value="BPD_transp_1"/>
    <property type="match status" value="1"/>
</dbReference>
<feature type="domain" description="ABC transmembrane type-1" evidence="10">
    <location>
        <begin position="1"/>
        <end position="182"/>
    </location>
</feature>
<name>A0A413SLH8_9FIRM</name>
<evidence type="ECO:0000256" key="3">
    <source>
        <dbReference type="ARBA" id="ARBA00022448"/>
    </source>
</evidence>
<evidence type="ECO:0000256" key="8">
    <source>
        <dbReference type="ARBA" id="ARBA00023136"/>
    </source>
</evidence>
<keyword evidence="5" id="KW-0762">Sugar transport</keyword>
<accession>A0A413SLH8</accession>
<organism evidence="11 12">
    <name type="scientific">Roseburia intestinalis</name>
    <dbReference type="NCBI Taxonomy" id="166486"/>
    <lineage>
        <taxon>Bacteria</taxon>
        <taxon>Bacillati</taxon>
        <taxon>Bacillota</taxon>
        <taxon>Clostridia</taxon>
        <taxon>Lachnospirales</taxon>
        <taxon>Lachnospiraceae</taxon>
        <taxon>Roseburia</taxon>
    </lineage>
</organism>
<comment type="subcellular location">
    <subcellularLocation>
        <location evidence="1 9">Cell membrane</location>
        <topology evidence="1 9">Multi-pass membrane protein</topology>
    </subcellularLocation>
</comment>
<comment type="similarity">
    <text evidence="2">Belongs to the binding-protein-dependent transport system permease family. MalFG subfamily.</text>
</comment>
<evidence type="ECO:0000256" key="2">
    <source>
        <dbReference type="ARBA" id="ARBA00009047"/>
    </source>
</evidence>
<dbReference type="GO" id="GO:0015423">
    <property type="term" value="F:ABC-type maltose transporter activity"/>
    <property type="evidence" value="ECO:0007669"/>
    <property type="project" value="TreeGrafter"/>
</dbReference>
<sequence>MAAGSCILGTFLVILTAYTMSRFTFAARKPMMKITMVLGMFPSFMGMIAVYLLMTQFNLINHLWGLILIYAAGAPMGYLTQKGFFDTIPKAIDEAARIDGATNFQVFTRINLPLSKPIIVYTALPSFTWPWSDFILPKLLLKEKDLYTVAVGLMSLDETEFARFAAGSVFIAVPIVILYFFLVKNMVNGMAQGAVKG</sequence>
<reference evidence="11 12" key="1">
    <citation type="submission" date="2018-08" db="EMBL/GenBank/DDBJ databases">
        <title>A genome reference for cultivated species of the human gut microbiota.</title>
        <authorList>
            <person name="Zou Y."/>
            <person name="Xue W."/>
            <person name="Luo G."/>
        </authorList>
    </citation>
    <scope>NUCLEOTIDE SEQUENCE [LARGE SCALE GENOMIC DNA]</scope>
    <source>
        <strain evidence="11 12">AM43-11</strain>
    </source>
</reference>
<evidence type="ECO:0000313" key="12">
    <source>
        <dbReference type="Proteomes" id="UP000284465"/>
    </source>
</evidence>
<keyword evidence="4" id="KW-1003">Cell membrane</keyword>
<proteinExistence type="inferred from homology"/>
<dbReference type="PROSITE" id="PS50928">
    <property type="entry name" value="ABC_TM1"/>
    <property type="match status" value="1"/>
</dbReference>
<dbReference type="InterPro" id="IPR000515">
    <property type="entry name" value="MetI-like"/>
</dbReference>
<comment type="caution">
    <text evidence="11">The sequence shown here is derived from an EMBL/GenBank/DDBJ whole genome shotgun (WGS) entry which is preliminary data.</text>
</comment>
<dbReference type="PANTHER" id="PTHR32243">
    <property type="entry name" value="MALTOSE TRANSPORT SYSTEM PERMEASE-RELATED"/>
    <property type="match status" value="1"/>
</dbReference>
<dbReference type="InterPro" id="IPR035906">
    <property type="entry name" value="MetI-like_sf"/>
</dbReference>
<dbReference type="CDD" id="cd06261">
    <property type="entry name" value="TM_PBP2"/>
    <property type="match status" value="1"/>
</dbReference>
<evidence type="ECO:0000256" key="7">
    <source>
        <dbReference type="ARBA" id="ARBA00022989"/>
    </source>
</evidence>
<keyword evidence="7 9" id="KW-1133">Transmembrane helix</keyword>
<dbReference type="PANTHER" id="PTHR32243:SF50">
    <property type="entry name" value="MALTOSE_MALTODEXTRIN TRANSPORT SYSTEM PERMEASE PROTEIN MALG"/>
    <property type="match status" value="1"/>
</dbReference>
<keyword evidence="3 9" id="KW-0813">Transport</keyword>
<dbReference type="AlphaFoldDB" id="A0A413SLH8"/>
<evidence type="ECO:0000256" key="6">
    <source>
        <dbReference type="ARBA" id="ARBA00022692"/>
    </source>
</evidence>
<evidence type="ECO:0000256" key="4">
    <source>
        <dbReference type="ARBA" id="ARBA00022475"/>
    </source>
</evidence>
<dbReference type="Proteomes" id="UP000284465">
    <property type="component" value="Unassembled WGS sequence"/>
</dbReference>
<keyword evidence="6 9" id="KW-0812">Transmembrane</keyword>
<feature type="transmembrane region" description="Helical" evidence="9">
    <location>
        <begin position="161"/>
        <end position="182"/>
    </location>
</feature>
<gene>
    <name evidence="11" type="ORF">DW927_05130</name>
</gene>
<dbReference type="GO" id="GO:0005886">
    <property type="term" value="C:plasma membrane"/>
    <property type="evidence" value="ECO:0007669"/>
    <property type="project" value="UniProtKB-SubCell"/>
</dbReference>
<evidence type="ECO:0000256" key="5">
    <source>
        <dbReference type="ARBA" id="ARBA00022597"/>
    </source>
</evidence>
<evidence type="ECO:0000256" key="9">
    <source>
        <dbReference type="RuleBase" id="RU363032"/>
    </source>
</evidence>
<dbReference type="EMBL" id="QSFP01000004">
    <property type="protein sequence ID" value="RHA68664.1"/>
    <property type="molecule type" value="Genomic_DNA"/>
</dbReference>
<evidence type="ECO:0000259" key="10">
    <source>
        <dbReference type="PROSITE" id="PS50928"/>
    </source>
</evidence>
<feature type="transmembrane region" description="Helical" evidence="9">
    <location>
        <begin position="61"/>
        <end position="79"/>
    </location>
</feature>
<evidence type="ECO:0000256" key="1">
    <source>
        <dbReference type="ARBA" id="ARBA00004651"/>
    </source>
</evidence>